<keyword evidence="3" id="KW-1185">Reference proteome</keyword>
<name>A0A1I4TI20_9BURK</name>
<sequence length="170" mass="18417">MRRRLYFMLPDLPSARAMLDELLLARIEIGHMRFMARDGTLPADMPDVSVLQKTDVVHGAQLGIVIGGIVGLGAGIFLIMFPPEGLTLRTAAILLVALGGALFGGWASGMNAAAVPNSRLAQFAERIEQGQVLMMIDVPVRRVQEIEQMIAKRHPEISFGGSEPPMLAFP</sequence>
<reference evidence="2 3" key="1">
    <citation type="submission" date="2016-10" db="EMBL/GenBank/DDBJ databases">
        <authorList>
            <person name="de Groot N.N."/>
        </authorList>
    </citation>
    <scope>NUCLEOTIDE SEQUENCE [LARGE SCALE GENOMIC DNA]</scope>
    <source>
        <strain evidence="2 3">ATCC 43154</strain>
    </source>
</reference>
<dbReference type="EMBL" id="FOTW01000031">
    <property type="protein sequence ID" value="SFM76329.1"/>
    <property type="molecule type" value="Genomic_DNA"/>
</dbReference>
<gene>
    <name evidence="2" type="ORF">SAMN02982985_05222</name>
</gene>
<keyword evidence="1" id="KW-0472">Membrane</keyword>
<evidence type="ECO:0000256" key="1">
    <source>
        <dbReference type="SAM" id="Phobius"/>
    </source>
</evidence>
<organism evidence="2 3">
    <name type="scientific">Rugamonas rubra</name>
    <dbReference type="NCBI Taxonomy" id="758825"/>
    <lineage>
        <taxon>Bacteria</taxon>
        <taxon>Pseudomonadati</taxon>
        <taxon>Pseudomonadota</taxon>
        <taxon>Betaproteobacteria</taxon>
        <taxon>Burkholderiales</taxon>
        <taxon>Oxalobacteraceae</taxon>
        <taxon>Telluria group</taxon>
        <taxon>Rugamonas</taxon>
    </lineage>
</organism>
<accession>A0A1I4TI20</accession>
<dbReference type="Proteomes" id="UP000199470">
    <property type="component" value="Unassembled WGS sequence"/>
</dbReference>
<evidence type="ECO:0008006" key="4">
    <source>
        <dbReference type="Google" id="ProtNLM"/>
    </source>
</evidence>
<dbReference type="STRING" id="758825.SAMN02982985_05222"/>
<dbReference type="RefSeq" id="WP_174900694.1">
    <property type="nucleotide sequence ID" value="NZ_FOTW01000031.1"/>
</dbReference>
<keyword evidence="1" id="KW-0812">Transmembrane</keyword>
<protein>
    <recommendedName>
        <fullName evidence="4">DUF1269 domain-containing protein</fullName>
    </recommendedName>
</protein>
<keyword evidence="1" id="KW-1133">Transmembrane helix</keyword>
<evidence type="ECO:0000313" key="3">
    <source>
        <dbReference type="Proteomes" id="UP000199470"/>
    </source>
</evidence>
<feature type="transmembrane region" description="Helical" evidence="1">
    <location>
        <begin position="62"/>
        <end position="81"/>
    </location>
</feature>
<feature type="transmembrane region" description="Helical" evidence="1">
    <location>
        <begin position="87"/>
        <end position="109"/>
    </location>
</feature>
<evidence type="ECO:0000313" key="2">
    <source>
        <dbReference type="EMBL" id="SFM76329.1"/>
    </source>
</evidence>
<dbReference type="AlphaFoldDB" id="A0A1I4TI20"/>
<proteinExistence type="predicted"/>